<accession>A0A4S4NJP2</accession>
<dbReference type="Proteomes" id="UP000306602">
    <property type="component" value="Unassembled WGS sequence"/>
</dbReference>
<dbReference type="AlphaFoldDB" id="A0A4S4NJP2"/>
<dbReference type="InterPro" id="IPR001789">
    <property type="entry name" value="Sig_transdc_resp-reg_receiver"/>
</dbReference>
<dbReference type="EMBL" id="SRKY01000001">
    <property type="protein sequence ID" value="THH38488.1"/>
    <property type="molecule type" value="Genomic_DNA"/>
</dbReference>
<proteinExistence type="predicted"/>
<dbReference type="CDD" id="cd00156">
    <property type="entry name" value="REC"/>
    <property type="match status" value="1"/>
</dbReference>
<feature type="modified residue" description="4-aspartylphosphate" evidence="1">
    <location>
        <position position="80"/>
    </location>
</feature>
<dbReference type="Pfam" id="PF00072">
    <property type="entry name" value="Response_reg"/>
    <property type="match status" value="1"/>
</dbReference>
<keyword evidence="1" id="KW-0597">Phosphoprotein</keyword>
<keyword evidence="5" id="KW-1185">Reference proteome</keyword>
<dbReference type="OrthoDB" id="7857827at2"/>
<organism evidence="4 5">
    <name type="scientific">Aliishimia ponticola</name>
    <dbReference type="NCBI Taxonomy" id="2499833"/>
    <lineage>
        <taxon>Bacteria</taxon>
        <taxon>Pseudomonadati</taxon>
        <taxon>Pseudomonadota</taxon>
        <taxon>Alphaproteobacteria</taxon>
        <taxon>Rhodobacterales</taxon>
        <taxon>Paracoccaceae</taxon>
        <taxon>Aliishimia</taxon>
    </lineage>
</organism>
<sequence length="283" mass="31363">MLFCTPSAEIRSSVLKVQMTRPQKSRYVNALLVEDNAFDQKRFSRLLEATGLDFILRQACTIAEACDVMDSIKFDLIFVDMSIGSDNGLDLLPIVRAHRTNADAHLIMISGNGDTATALEAINRGFSDYIDKGDLNIASLTRASLNALEKLRLTRAADEASAEMRAVEAVLRSFSKACSSEMRPMINRMIRQVRQLKSSNGSVSSQSAHIAEIEGTCLRLEEFFQDMEALAEDNQLTKIAMEQAPDILDSLSQLQEPKPNEFEGLLRPKVTKPPSVFSRSSRG</sequence>
<evidence type="ECO:0000256" key="2">
    <source>
        <dbReference type="SAM" id="MobiDB-lite"/>
    </source>
</evidence>
<reference evidence="4 5" key="1">
    <citation type="submission" date="2019-04" db="EMBL/GenBank/DDBJ databases">
        <title>Shimia ponticola sp. nov., isolated from seawater.</title>
        <authorList>
            <person name="Kim Y.-O."/>
            <person name="Yoon J.-H."/>
        </authorList>
    </citation>
    <scope>NUCLEOTIDE SEQUENCE [LARGE SCALE GENOMIC DNA]</scope>
    <source>
        <strain evidence="4 5">MYP11</strain>
    </source>
</reference>
<gene>
    <name evidence="4" type="ORF">E4Z66_02655</name>
</gene>
<dbReference type="SMART" id="SM00448">
    <property type="entry name" value="REC"/>
    <property type="match status" value="1"/>
</dbReference>
<name>A0A4S4NJP2_9RHOB</name>
<dbReference type="SUPFAM" id="SSF52172">
    <property type="entry name" value="CheY-like"/>
    <property type="match status" value="1"/>
</dbReference>
<evidence type="ECO:0000313" key="5">
    <source>
        <dbReference type="Proteomes" id="UP000306602"/>
    </source>
</evidence>
<feature type="domain" description="Response regulatory" evidence="3">
    <location>
        <begin position="29"/>
        <end position="147"/>
    </location>
</feature>
<dbReference type="GO" id="GO:0000160">
    <property type="term" value="P:phosphorelay signal transduction system"/>
    <property type="evidence" value="ECO:0007669"/>
    <property type="project" value="InterPro"/>
</dbReference>
<dbReference type="InterPro" id="IPR011006">
    <property type="entry name" value="CheY-like_superfamily"/>
</dbReference>
<comment type="caution">
    <text evidence="4">The sequence shown here is derived from an EMBL/GenBank/DDBJ whole genome shotgun (WGS) entry which is preliminary data.</text>
</comment>
<evidence type="ECO:0000259" key="3">
    <source>
        <dbReference type="PROSITE" id="PS50110"/>
    </source>
</evidence>
<dbReference type="Gene3D" id="3.40.50.2300">
    <property type="match status" value="1"/>
</dbReference>
<dbReference type="PANTHER" id="PTHR43228">
    <property type="entry name" value="TWO-COMPONENT RESPONSE REGULATOR"/>
    <property type="match status" value="1"/>
</dbReference>
<dbReference type="InterPro" id="IPR052048">
    <property type="entry name" value="ST_Response_Regulator"/>
</dbReference>
<protein>
    <submittedName>
        <fullName evidence="4">Response regulator</fullName>
    </submittedName>
</protein>
<dbReference type="PANTHER" id="PTHR43228:SF1">
    <property type="entry name" value="TWO-COMPONENT RESPONSE REGULATOR ARR22"/>
    <property type="match status" value="1"/>
</dbReference>
<evidence type="ECO:0000313" key="4">
    <source>
        <dbReference type="EMBL" id="THH38488.1"/>
    </source>
</evidence>
<dbReference type="PROSITE" id="PS50110">
    <property type="entry name" value="RESPONSE_REGULATORY"/>
    <property type="match status" value="1"/>
</dbReference>
<feature type="region of interest" description="Disordered" evidence="2">
    <location>
        <begin position="258"/>
        <end position="283"/>
    </location>
</feature>
<evidence type="ECO:0000256" key="1">
    <source>
        <dbReference type="PROSITE-ProRule" id="PRU00169"/>
    </source>
</evidence>